<dbReference type="EMBL" id="CAJNIZ010038316">
    <property type="protein sequence ID" value="CAE7577282.1"/>
    <property type="molecule type" value="Genomic_DNA"/>
</dbReference>
<proteinExistence type="predicted"/>
<dbReference type="AlphaFoldDB" id="A0A812UQJ3"/>
<evidence type="ECO:0000313" key="1">
    <source>
        <dbReference type="EMBL" id="CAE7577282.1"/>
    </source>
</evidence>
<sequence>MASAENVAGIIPREAQKPGLWPEVFHETEKEHVLVASTHHVRLKICKALLDEVYIQNNGGNLVLIFINDFDLCDFKTRG</sequence>
<reference evidence="1" key="1">
    <citation type="submission" date="2021-02" db="EMBL/GenBank/DDBJ databases">
        <authorList>
            <person name="Dougan E. K."/>
            <person name="Rhodes N."/>
            <person name="Thang M."/>
            <person name="Chan C."/>
        </authorList>
    </citation>
    <scope>NUCLEOTIDE SEQUENCE</scope>
</reference>
<dbReference type="Proteomes" id="UP000649617">
    <property type="component" value="Unassembled WGS sequence"/>
</dbReference>
<evidence type="ECO:0000313" key="2">
    <source>
        <dbReference type="Proteomes" id="UP000649617"/>
    </source>
</evidence>
<protein>
    <submittedName>
        <fullName evidence="1">Uncharacterized protein</fullName>
    </submittedName>
</protein>
<feature type="non-terminal residue" evidence="1">
    <location>
        <position position="1"/>
    </location>
</feature>
<organism evidence="1 2">
    <name type="scientific">Symbiodinium pilosum</name>
    <name type="common">Dinoflagellate</name>
    <dbReference type="NCBI Taxonomy" id="2952"/>
    <lineage>
        <taxon>Eukaryota</taxon>
        <taxon>Sar</taxon>
        <taxon>Alveolata</taxon>
        <taxon>Dinophyceae</taxon>
        <taxon>Suessiales</taxon>
        <taxon>Symbiodiniaceae</taxon>
        <taxon>Symbiodinium</taxon>
    </lineage>
</organism>
<keyword evidence="2" id="KW-1185">Reference proteome</keyword>
<gene>
    <name evidence="1" type="ORF">SPIL2461_LOCUS15532</name>
</gene>
<accession>A0A812UQJ3</accession>
<name>A0A812UQJ3_SYMPI</name>
<comment type="caution">
    <text evidence="1">The sequence shown here is derived from an EMBL/GenBank/DDBJ whole genome shotgun (WGS) entry which is preliminary data.</text>
</comment>